<gene>
    <name evidence="5" type="ORF">LXN57_10880</name>
</gene>
<feature type="domain" description="Transcriptional repressor PaaX-like C-terminal" evidence="3">
    <location>
        <begin position="202"/>
        <end position="290"/>
    </location>
</feature>
<dbReference type="Gene3D" id="1.10.10.10">
    <property type="entry name" value="Winged helix-like DNA-binding domain superfamily/Winged helix DNA-binding domain"/>
    <property type="match status" value="1"/>
</dbReference>
<dbReference type="Gene3D" id="3.30.70.2650">
    <property type="match status" value="1"/>
</dbReference>
<name>A0ABT0XWA5_9ACTN</name>
<evidence type="ECO:0000256" key="1">
    <source>
        <dbReference type="SAM" id="MobiDB-lite"/>
    </source>
</evidence>
<dbReference type="InterPro" id="IPR013225">
    <property type="entry name" value="PaaX_C"/>
</dbReference>
<reference evidence="5 6" key="1">
    <citation type="submission" date="2022-06" db="EMBL/GenBank/DDBJ databases">
        <title>Actinoplanes abujensis sp. nov., isolated from Nigerian arid soil.</title>
        <authorList>
            <person name="Ding P."/>
        </authorList>
    </citation>
    <scope>NUCLEOTIDE SEQUENCE [LARGE SCALE GENOMIC DNA]</scope>
    <source>
        <strain evidence="6">TRM88002</strain>
    </source>
</reference>
<sequence>MTSPYDIDEIFPDDAAGAVRLPRRQAGNSPQDLTVTLLADYTLSTGAELPSAAIVALLAEAGVSHAGARTAISRLARRGVLLVRRQGRRSAYRLTPDAAAFLSVGGSSIVSSAEGAEPWDEHWTLIAFSLPPGERARRQELRNKLRWMGYAPLYDGLWISPHDLPDKARAQLALVGPGTMTVFRARHVELAAGLHRTPLEAWDTAAIAREYEAFIQHWRLVPARISTGRLTGAEAVRARTEVMDTYRRLPVLDPRLPLRLLPPGWLREPARELFVAVYDGLATTAQDHVRSIAAGAADGPVAGIQAHSVADLSAGLRPAATRSDSVTAPSGGRDDDPGRPGAQEAAREAATDAATPESVIRMSSM</sequence>
<feature type="domain" description="Transcriptional repressor PaaX-like central Cas2-like" evidence="4">
    <location>
        <begin position="117"/>
        <end position="190"/>
    </location>
</feature>
<dbReference type="Proteomes" id="UP001523216">
    <property type="component" value="Unassembled WGS sequence"/>
</dbReference>
<dbReference type="PANTHER" id="PTHR30319:SF1">
    <property type="entry name" value="TRANSCRIPTIONAL REPRESSOR PAAX"/>
    <property type="match status" value="1"/>
</dbReference>
<evidence type="ECO:0000259" key="3">
    <source>
        <dbReference type="Pfam" id="PF08223"/>
    </source>
</evidence>
<protein>
    <submittedName>
        <fullName evidence="5">PaaX family transcriptional regulator</fullName>
    </submittedName>
</protein>
<evidence type="ECO:0000313" key="5">
    <source>
        <dbReference type="EMBL" id="MCM4078071.1"/>
    </source>
</evidence>
<evidence type="ECO:0000259" key="2">
    <source>
        <dbReference type="Pfam" id="PF07848"/>
    </source>
</evidence>
<feature type="region of interest" description="Disordered" evidence="1">
    <location>
        <begin position="317"/>
        <end position="365"/>
    </location>
</feature>
<dbReference type="RefSeq" id="WP_251797919.1">
    <property type="nucleotide sequence ID" value="NZ_JAMQOL010000013.1"/>
</dbReference>
<dbReference type="PANTHER" id="PTHR30319">
    <property type="entry name" value="PHENYLACETIC ACID REGULATOR-RELATED TRANSCRIPTIONAL REPRESSOR"/>
    <property type="match status" value="1"/>
</dbReference>
<dbReference type="Pfam" id="PF08223">
    <property type="entry name" value="PaaX_C"/>
    <property type="match status" value="1"/>
</dbReference>
<evidence type="ECO:0000313" key="6">
    <source>
        <dbReference type="Proteomes" id="UP001523216"/>
    </source>
</evidence>
<comment type="caution">
    <text evidence="5">The sequence shown here is derived from an EMBL/GenBank/DDBJ whole genome shotgun (WGS) entry which is preliminary data.</text>
</comment>
<dbReference type="InterPro" id="IPR048846">
    <property type="entry name" value="PaaX-like_central"/>
</dbReference>
<accession>A0ABT0XWA5</accession>
<evidence type="ECO:0000259" key="4">
    <source>
        <dbReference type="Pfam" id="PF20803"/>
    </source>
</evidence>
<dbReference type="EMBL" id="JAMQOL010000013">
    <property type="protein sequence ID" value="MCM4078071.1"/>
    <property type="molecule type" value="Genomic_DNA"/>
</dbReference>
<dbReference type="Pfam" id="PF20803">
    <property type="entry name" value="PaaX_M"/>
    <property type="match status" value="1"/>
</dbReference>
<dbReference type="InterPro" id="IPR036388">
    <property type="entry name" value="WH-like_DNA-bd_sf"/>
</dbReference>
<keyword evidence="6" id="KW-1185">Reference proteome</keyword>
<dbReference type="Pfam" id="PF07848">
    <property type="entry name" value="PaaX"/>
    <property type="match status" value="1"/>
</dbReference>
<organism evidence="5 6">
    <name type="scientific">Paractinoplanes hotanensis</name>
    <dbReference type="NCBI Taxonomy" id="2906497"/>
    <lineage>
        <taxon>Bacteria</taxon>
        <taxon>Bacillati</taxon>
        <taxon>Actinomycetota</taxon>
        <taxon>Actinomycetes</taxon>
        <taxon>Micromonosporales</taxon>
        <taxon>Micromonosporaceae</taxon>
        <taxon>Paractinoplanes</taxon>
    </lineage>
</organism>
<proteinExistence type="predicted"/>
<feature type="domain" description="Transcriptional repressor PaaX-like N-terminal" evidence="2">
    <location>
        <begin position="31"/>
        <end position="95"/>
    </location>
</feature>
<dbReference type="InterPro" id="IPR012906">
    <property type="entry name" value="PaaX-like_N"/>
</dbReference>